<gene>
    <name evidence="4" type="ORF">APZ42_030715</name>
</gene>
<sequence>MDAISSVLLLDLKISPDMLLVILVGIGFFWGMIFQDFLDILSPELIPQPAPECNSNTESIPENPEPTPLDDCTKEPDQPIIPDSTAHETENCCKCEKLALRSALREWQAAAVKMAMEELVSTTRQGRQPSFNQKSQSEVSAEVKYWRNVYKSDLMRTNRHLTKVNQELEASLAIRKELEHELQLTKNLLQEELLKAEKVAKISESHVAVMQSGTEELAKPCENPKQQTDAENSSLDSASVTDKNFENEMSEVNPDGAEKVHVVQLEVPSEQENTTGIVSTEFDEKEKQTYETQLKQLQQERDVALANTRRMHAECQLAIEKGDMALRLSITQAREKFAAQENIMAEMQTELDAERSKNRQTKERFEQKIKKLEKDLKVSRAYAKMLVSLLVEKKKFWKRHGFIRPKKLKPKASNGNPSSRKTKLSKILSTRPTNTKALEINGKPIEMTEDSNCNYACISKVYWEEELEGPTLKPMNYNKWYGNKVRDLNWIDILRGKRVKNKLKWEQLLGFLFVKVKHDGIEYNLPVLVFDKPKTPNFFGSMWLRAFNSADPSFKGGI</sequence>
<organism evidence="4 5">
    <name type="scientific">Daphnia magna</name>
    <dbReference type="NCBI Taxonomy" id="35525"/>
    <lineage>
        <taxon>Eukaryota</taxon>
        <taxon>Metazoa</taxon>
        <taxon>Ecdysozoa</taxon>
        <taxon>Arthropoda</taxon>
        <taxon>Crustacea</taxon>
        <taxon>Branchiopoda</taxon>
        <taxon>Diplostraca</taxon>
        <taxon>Cladocera</taxon>
        <taxon>Anomopoda</taxon>
        <taxon>Daphniidae</taxon>
        <taxon>Daphnia</taxon>
    </lineage>
</organism>
<protein>
    <submittedName>
        <fullName evidence="4">Uncharacterized protein</fullName>
    </submittedName>
</protein>
<feature type="coiled-coil region" evidence="1">
    <location>
        <begin position="280"/>
        <end position="382"/>
    </location>
</feature>
<feature type="region of interest" description="Disordered" evidence="2">
    <location>
        <begin position="215"/>
        <end position="238"/>
    </location>
</feature>
<proteinExistence type="predicted"/>
<keyword evidence="3" id="KW-1133">Transmembrane helix</keyword>
<evidence type="ECO:0000256" key="3">
    <source>
        <dbReference type="SAM" id="Phobius"/>
    </source>
</evidence>
<evidence type="ECO:0000256" key="1">
    <source>
        <dbReference type="SAM" id="Coils"/>
    </source>
</evidence>
<comment type="caution">
    <text evidence="4">The sequence shown here is derived from an EMBL/GenBank/DDBJ whole genome shotgun (WGS) entry which is preliminary data.</text>
</comment>
<feature type="coiled-coil region" evidence="1">
    <location>
        <begin position="161"/>
        <end position="195"/>
    </location>
</feature>
<keyword evidence="3" id="KW-0812">Transmembrane</keyword>
<accession>A0A0P6C9W2</accession>
<dbReference type="OrthoDB" id="10341920at2759"/>
<feature type="transmembrane region" description="Helical" evidence="3">
    <location>
        <begin position="18"/>
        <end position="38"/>
    </location>
</feature>
<evidence type="ECO:0000313" key="4">
    <source>
        <dbReference type="EMBL" id="KZS05978.1"/>
    </source>
</evidence>
<reference evidence="4 5" key="1">
    <citation type="submission" date="2016-03" db="EMBL/GenBank/DDBJ databases">
        <title>EvidentialGene: Evidence-directed Construction of Genes on Genomes.</title>
        <authorList>
            <person name="Gilbert D.G."/>
            <person name="Choi J.-H."/>
            <person name="Mockaitis K."/>
            <person name="Colbourne J."/>
            <person name="Pfrender M."/>
        </authorList>
    </citation>
    <scope>NUCLEOTIDE SEQUENCE [LARGE SCALE GENOMIC DNA]</scope>
    <source>
        <strain evidence="4 5">Xinb3</strain>
        <tissue evidence="4">Complete organism</tissue>
    </source>
</reference>
<evidence type="ECO:0000313" key="5">
    <source>
        <dbReference type="Proteomes" id="UP000076858"/>
    </source>
</evidence>
<dbReference type="EMBL" id="LRGB01002851">
    <property type="protein sequence ID" value="KZS05978.1"/>
    <property type="molecule type" value="Genomic_DNA"/>
</dbReference>
<dbReference type="AlphaFoldDB" id="A0A0P6C9W2"/>
<dbReference type="Proteomes" id="UP000076858">
    <property type="component" value="Unassembled WGS sequence"/>
</dbReference>
<feature type="region of interest" description="Disordered" evidence="2">
    <location>
        <begin position="51"/>
        <end position="86"/>
    </location>
</feature>
<feature type="compositionally biased region" description="Polar residues" evidence="2">
    <location>
        <begin position="224"/>
        <end position="238"/>
    </location>
</feature>
<keyword evidence="1" id="KW-0175">Coiled coil</keyword>
<evidence type="ECO:0000256" key="2">
    <source>
        <dbReference type="SAM" id="MobiDB-lite"/>
    </source>
</evidence>
<keyword evidence="5" id="KW-1185">Reference proteome</keyword>
<keyword evidence="3" id="KW-0472">Membrane</keyword>
<name>A0A0P6C9W2_9CRUS</name>